<evidence type="ECO:0000256" key="1">
    <source>
        <dbReference type="SAM" id="MobiDB-lite"/>
    </source>
</evidence>
<dbReference type="Proteomes" id="UP000632740">
    <property type="component" value="Unassembled WGS sequence"/>
</dbReference>
<keyword evidence="4" id="KW-1185">Reference proteome</keyword>
<feature type="signal peptide" evidence="2">
    <location>
        <begin position="1"/>
        <end position="32"/>
    </location>
</feature>
<gene>
    <name evidence="3" type="ORF">Cch01nite_36220</name>
</gene>
<dbReference type="EMBL" id="BONK01000014">
    <property type="protein sequence ID" value="GIG22898.1"/>
    <property type="molecule type" value="Genomic_DNA"/>
</dbReference>
<protein>
    <recommendedName>
        <fullName evidence="5">Secreted protein</fullName>
    </recommendedName>
</protein>
<dbReference type="AlphaFoldDB" id="A0A919U1A3"/>
<reference evidence="3" key="1">
    <citation type="submission" date="2021-01" db="EMBL/GenBank/DDBJ databases">
        <title>Whole genome shotgun sequence of Cellulomonas chitinilytica NBRC 110799.</title>
        <authorList>
            <person name="Komaki H."/>
            <person name="Tamura T."/>
        </authorList>
    </citation>
    <scope>NUCLEOTIDE SEQUENCE</scope>
    <source>
        <strain evidence="3">NBRC 110799</strain>
    </source>
</reference>
<evidence type="ECO:0000313" key="3">
    <source>
        <dbReference type="EMBL" id="GIG22898.1"/>
    </source>
</evidence>
<name>A0A919U1A3_9CELL</name>
<evidence type="ECO:0000313" key="4">
    <source>
        <dbReference type="Proteomes" id="UP000632740"/>
    </source>
</evidence>
<evidence type="ECO:0008006" key="5">
    <source>
        <dbReference type="Google" id="ProtNLM"/>
    </source>
</evidence>
<feature type="region of interest" description="Disordered" evidence="1">
    <location>
        <begin position="36"/>
        <end position="55"/>
    </location>
</feature>
<proteinExistence type="predicted"/>
<accession>A0A919U1A3</accession>
<evidence type="ECO:0000256" key="2">
    <source>
        <dbReference type="SAM" id="SignalP"/>
    </source>
</evidence>
<feature type="chain" id="PRO_5037241306" description="Secreted protein" evidence="2">
    <location>
        <begin position="33"/>
        <end position="144"/>
    </location>
</feature>
<dbReference type="RefSeq" id="WP_203757914.1">
    <property type="nucleotide sequence ID" value="NZ_BONK01000014.1"/>
</dbReference>
<feature type="compositionally biased region" description="Low complexity" evidence="1">
    <location>
        <begin position="36"/>
        <end position="49"/>
    </location>
</feature>
<comment type="caution">
    <text evidence="3">The sequence shown here is derived from an EMBL/GenBank/DDBJ whole genome shotgun (WGS) entry which is preliminary data.</text>
</comment>
<sequence length="144" mass="14857">MTLRASTRPVPVAAVSVLLGAALCLGATPAHASDAGPAAGPAAGPVAGPDLPVETLPGLPQPHSGVSVAATIEDEEAWCGYLTGVYVYKPAYYSVRTINCRDTDVFVKPVYLNGTFGTCVLVPARHSRHLGGSVIKPMEESQIC</sequence>
<organism evidence="3 4">
    <name type="scientific">Cellulomonas chitinilytica</name>
    <dbReference type="NCBI Taxonomy" id="398759"/>
    <lineage>
        <taxon>Bacteria</taxon>
        <taxon>Bacillati</taxon>
        <taxon>Actinomycetota</taxon>
        <taxon>Actinomycetes</taxon>
        <taxon>Micrococcales</taxon>
        <taxon>Cellulomonadaceae</taxon>
        <taxon>Cellulomonas</taxon>
    </lineage>
</organism>
<keyword evidence="2" id="KW-0732">Signal</keyword>